<dbReference type="AlphaFoldDB" id="A0A918PLL8"/>
<keyword evidence="2" id="KW-1185">Reference proteome</keyword>
<reference evidence="1" key="1">
    <citation type="journal article" date="2014" name="Int. J. Syst. Evol. Microbiol.">
        <title>Complete genome sequence of Corynebacterium casei LMG S-19264T (=DSM 44701T), isolated from a smear-ripened cheese.</title>
        <authorList>
            <consortium name="US DOE Joint Genome Institute (JGI-PGF)"/>
            <person name="Walter F."/>
            <person name="Albersmeier A."/>
            <person name="Kalinowski J."/>
            <person name="Ruckert C."/>
        </authorList>
    </citation>
    <scope>NUCLEOTIDE SEQUENCE</scope>
    <source>
        <strain evidence="1">KCTC 32255</strain>
    </source>
</reference>
<dbReference type="RefSeq" id="WP_229814320.1">
    <property type="nucleotide sequence ID" value="NZ_BMZA01000021.1"/>
</dbReference>
<dbReference type="Gene3D" id="3.30.1360.120">
    <property type="entry name" value="Probable tRNA modification gtpase trme, domain 1"/>
    <property type="match status" value="1"/>
</dbReference>
<reference evidence="1" key="2">
    <citation type="submission" date="2020-09" db="EMBL/GenBank/DDBJ databases">
        <authorList>
            <person name="Sun Q."/>
            <person name="Kim S."/>
        </authorList>
    </citation>
    <scope>NUCLEOTIDE SEQUENCE</scope>
    <source>
        <strain evidence="1">KCTC 32255</strain>
    </source>
</reference>
<gene>
    <name evidence="1" type="ORF">GCM10011614_32850</name>
</gene>
<dbReference type="Gene3D" id="3.30.70.1520">
    <property type="entry name" value="Heterotetrameric sarcosine oxidase"/>
    <property type="match status" value="1"/>
</dbReference>
<sequence length="174" mass="17808">MAEPLILHPVDRPGIATVMARKGVAPGTLNAALGLSLPDGPGAAFAGSRTAIATGPGTWLVLDDHAGADFAGRLAETLAGIAAVSDQSGSYLVHALSGPAARALLQRGLAIDLHPDAFGPGSAAISQIAHIGAVLWQVDDAPTYRIAVWRSYAESFRHWVEVTAVSLDEADQGG</sequence>
<protein>
    <recommendedName>
        <fullName evidence="3">Sarcosine oxidase subunit gamma</fullName>
    </recommendedName>
</protein>
<name>A0A918PLL8_9SPHN</name>
<evidence type="ECO:0008006" key="3">
    <source>
        <dbReference type="Google" id="ProtNLM"/>
    </source>
</evidence>
<dbReference type="Pfam" id="PF04268">
    <property type="entry name" value="SoxG"/>
    <property type="match status" value="1"/>
</dbReference>
<organism evidence="1 2">
    <name type="scientific">Novosphingobium colocasiae</name>
    <dbReference type="NCBI Taxonomy" id="1256513"/>
    <lineage>
        <taxon>Bacteria</taxon>
        <taxon>Pseudomonadati</taxon>
        <taxon>Pseudomonadota</taxon>
        <taxon>Alphaproteobacteria</taxon>
        <taxon>Sphingomonadales</taxon>
        <taxon>Sphingomonadaceae</taxon>
        <taxon>Novosphingobium</taxon>
    </lineage>
</organism>
<dbReference type="InterPro" id="IPR027266">
    <property type="entry name" value="TrmE/GcvT-like"/>
</dbReference>
<evidence type="ECO:0000313" key="1">
    <source>
        <dbReference type="EMBL" id="GGZ15360.1"/>
    </source>
</evidence>
<dbReference type="SUPFAM" id="SSF103025">
    <property type="entry name" value="Folate-binding domain"/>
    <property type="match status" value="1"/>
</dbReference>
<evidence type="ECO:0000313" key="2">
    <source>
        <dbReference type="Proteomes" id="UP000648075"/>
    </source>
</evidence>
<accession>A0A918PLL8</accession>
<dbReference type="Proteomes" id="UP000648075">
    <property type="component" value="Unassembled WGS sequence"/>
</dbReference>
<comment type="caution">
    <text evidence="1">The sequence shown here is derived from an EMBL/GenBank/DDBJ whole genome shotgun (WGS) entry which is preliminary data.</text>
</comment>
<proteinExistence type="predicted"/>
<dbReference type="InterPro" id="IPR007375">
    <property type="entry name" value="SoxG"/>
</dbReference>
<dbReference type="EMBL" id="BMZA01000021">
    <property type="protein sequence ID" value="GGZ15360.1"/>
    <property type="molecule type" value="Genomic_DNA"/>
</dbReference>